<dbReference type="RefSeq" id="WP_124788990.1">
    <property type="nucleotide sequence ID" value="NZ_RQYN01000001.1"/>
</dbReference>
<keyword evidence="1" id="KW-0732">Signal</keyword>
<feature type="signal peptide" evidence="1">
    <location>
        <begin position="1"/>
        <end position="37"/>
    </location>
</feature>
<organism evidence="2 3">
    <name type="scientific">Tannerella forsythia</name>
    <name type="common">Bacteroides forsythus</name>
    <dbReference type="NCBI Taxonomy" id="28112"/>
    <lineage>
        <taxon>Bacteria</taxon>
        <taxon>Pseudomonadati</taxon>
        <taxon>Bacteroidota</taxon>
        <taxon>Bacteroidia</taxon>
        <taxon>Bacteroidales</taxon>
        <taxon>Tannerellaceae</taxon>
        <taxon>Tannerella</taxon>
    </lineage>
</organism>
<evidence type="ECO:0000256" key="1">
    <source>
        <dbReference type="SAM" id="SignalP"/>
    </source>
</evidence>
<dbReference type="EMBL" id="RQYN01000001">
    <property type="protein sequence ID" value="RRD79620.1"/>
    <property type="molecule type" value="Genomic_DNA"/>
</dbReference>
<protein>
    <submittedName>
        <fullName evidence="2">Uncharacterized protein</fullName>
    </submittedName>
</protein>
<evidence type="ECO:0000313" key="2">
    <source>
        <dbReference type="EMBL" id="RRD79620.1"/>
    </source>
</evidence>
<evidence type="ECO:0000313" key="3">
    <source>
        <dbReference type="Proteomes" id="UP000279860"/>
    </source>
</evidence>
<proteinExistence type="predicted"/>
<comment type="caution">
    <text evidence="2">The sequence shown here is derived from an EMBL/GenBank/DDBJ whole genome shotgun (WGS) entry which is preliminary data.</text>
</comment>
<gene>
    <name evidence="2" type="ORF">EII41_00555</name>
</gene>
<feature type="chain" id="PRO_5018269003" evidence="1">
    <location>
        <begin position="38"/>
        <end position="96"/>
    </location>
</feature>
<reference evidence="2 3" key="1">
    <citation type="submission" date="2018-11" db="EMBL/GenBank/DDBJ databases">
        <title>Genomes From Bacteria Associated with the Canine Oral Cavity: a Test Case for Automated Genome-Based Taxonomic Assignment.</title>
        <authorList>
            <person name="Coil D.A."/>
            <person name="Jospin G."/>
            <person name="Darling A.E."/>
            <person name="Wallis C."/>
            <person name="Davis I.J."/>
            <person name="Harris S."/>
            <person name="Eisen J.A."/>
            <person name="Holcombe L.J."/>
            <person name="O'Flynn C."/>
        </authorList>
    </citation>
    <scope>NUCLEOTIDE SEQUENCE [LARGE SCALE GENOMIC DNA]</scope>
    <source>
        <strain evidence="2 3">OH1426_COT-023</strain>
    </source>
</reference>
<dbReference type="Proteomes" id="UP000279860">
    <property type="component" value="Unassembled WGS sequence"/>
</dbReference>
<name>A0A3P1ZBU2_TANFO</name>
<sequence length="96" mass="10669">MKKIFSQMKPTRMSMMKRVKRLSIAVCLLCLAPSLFAQIIFGFGESPEGPGHPLNTKFGQSRILADTIRIKEHGGITNPPYPPTLSIKKFGIVKLL</sequence>
<dbReference type="AlphaFoldDB" id="A0A3P1ZBU2"/>
<accession>A0A3P1ZBU2</accession>